<dbReference type="GO" id="GO:0000289">
    <property type="term" value="P:nuclear-transcribed mRNA poly(A) tail shortening"/>
    <property type="evidence" value="ECO:0007669"/>
    <property type="project" value="TreeGrafter"/>
</dbReference>
<evidence type="ECO:0000313" key="5">
    <source>
        <dbReference type="EMBL" id="ODV95251.1"/>
    </source>
</evidence>
<dbReference type="GO" id="GO:0000932">
    <property type="term" value="C:P-body"/>
    <property type="evidence" value="ECO:0007669"/>
    <property type="project" value="TreeGrafter"/>
</dbReference>
<dbReference type="InterPro" id="IPR013761">
    <property type="entry name" value="SAM/pointed_sf"/>
</dbReference>
<proteinExistence type="predicted"/>
<dbReference type="GO" id="GO:0003729">
    <property type="term" value="F:mRNA binding"/>
    <property type="evidence" value="ECO:0007669"/>
    <property type="project" value="TreeGrafter"/>
</dbReference>
<organism evidence="5 6">
    <name type="scientific">Pachysolen tannophilus NRRL Y-2460</name>
    <dbReference type="NCBI Taxonomy" id="669874"/>
    <lineage>
        <taxon>Eukaryota</taxon>
        <taxon>Fungi</taxon>
        <taxon>Dikarya</taxon>
        <taxon>Ascomycota</taxon>
        <taxon>Saccharomycotina</taxon>
        <taxon>Pichiomycetes</taxon>
        <taxon>Pachysolenaceae</taxon>
        <taxon>Pachysolen</taxon>
    </lineage>
</organism>
<evidence type="ECO:0000256" key="2">
    <source>
        <dbReference type="ARBA" id="ARBA00022490"/>
    </source>
</evidence>
<evidence type="ECO:0000313" key="6">
    <source>
        <dbReference type="Proteomes" id="UP000094236"/>
    </source>
</evidence>
<dbReference type="Pfam" id="PF07647">
    <property type="entry name" value="SAM_2"/>
    <property type="match status" value="1"/>
</dbReference>
<keyword evidence="2" id="KW-0963">Cytoplasm</keyword>
<dbReference type="SUPFAM" id="SSF47769">
    <property type="entry name" value="SAM/Pointed domain"/>
    <property type="match status" value="1"/>
</dbReference>
<dbReference type="STRING" id="669874.A0A1E4TU30"/>
<evidence type="ECO:0000256" key="3">
    <source>
        <dbReference type="ARBA" id="ARBA00022884"/>
    </source>
</evidence>
<dbReference type="OrthoDB" id="2155283at2759"/>
<dbReference type="Gene3D" id="1.10.150.50">
    <property type="entry name" value="Transcription Factor, Ets-1"/>
    <property type="match status" value="1"/>
</dbReference>
<evidence type="ECO:0000259" key="4">
    <source>
        <dbReference type="PROSITE" id="PS50105"/>
    </source>
</evidence>
<evidence type="ECO:0000256" key="1">
    <source>
        <dbReference type="ARBA" id="ARBA00004496"/>
    </source>
</evidence>
<protein>
    <recommendedName>
        <fullName evidence="4">SAM domain-containing protein</fullName>
    </recommendedName>
</protein>
<comment type="subcellular location">
    <subcellularLocation>
        <location evidence="1">Cytoplasm</location>
    </subcellularLocation>
</comment>
<dbReference type="InterPro" id="IPR050897">
    <property type="entry name" value="SMAUG/VTS1_RNA-bind"/>
</dbReference>
<dbReference type="PROSITE" id="PS50105">
    <property type="entry name" value="SAM_DOMAIN"/>
    <property type="match status" value="1"/>
</dbReference>
<dbReference type="Proteomes" id="UP000094236">
    <property type="component" value="Unassembled WGS sequence"/>
</dbReference>
<dbReference type="EMBL" id="KV454014">
    <property type="protein sequence ID" value="ODV95251.1"/>
    <property type="molecule type" value="Genomic_DNA"/>
</dbReference>
<dbReference type="AlphaFoldDB" id="A0A1E4TU30"/>
<dbReference type="PANTHER" id="PTHR12515">
    <property type="entry name" value="STERILE ALPHA MOTIF DOMAIN CONTAINING PROTEIN 4-RELATED"/>
    <property type="match status" value="1"/>
</dbReference>
<dbReference type="PANTHER" id="PTHR12515:SF5">
    <property type="entry name" value="PROTEIN SMAUG"/>
    <property type="match status" value="1"/>
</dbReference>
<sequence>MPLEITSLELLNNIPAWLKTLRLHKYTDILSSHDWKKMIYYDDVELERIGISTVGARRKLLKAFAIVKERYERGEI</sequence>
<reference evidence="6" key="1">
    <citation type="submission" date="2016-05" db="EMBL/GenBank/DDBJ databases">
        <title>Comparative genomics of biotechnologically important yeasts.</title>
        <authorList>
            <consortium name="DOE Joint Genome Institute"/>
            <person name="Riley R."/>
            <person name="Haridas S."/>
            <person name="Wolfe K.H."/>
            <person name="Lopes M.R."/>
            <person name="Hittinger C.T."/>
            <person name="Goker M."/>
            <person name="Salamov A."/>
            <person name="Wisecaver J."/>
            <person name="Long T.M."/>
            <person name="Aerts A.L."/>
            <person name="Barry K."/>
            <person name="Choi C."/>
            <person name="Clum A."/>
            <person name="Coughlan A.Y."/>
            <person name="Deshpande S."/>
            <person name="Douglass A.P."/>
            <person name="Hanson S.J."/>
            <person name="Klenk H.-P."/>
            <person name="Labutti K."/>
            <person name="Lapidus A."/>
            <person name="Lindquist E."/>
            <person name="Lipzen A."/>
            <person name="Meier-Kolthoff J.P."/>
            <person name="Ohm R.A."/>
            <person name="Otillar R.P."/>
            <person name="Pangilinan J."/>
            <person name="Peng Y."/>
            <person name="Rokas A."/>
            <person name="Rosa C.A."/>
            <person name="Scheuner C."/>
            <person name="Sibirny A.A."/>
            <person name="Slot J.C."/>
            <person name="Stielow J.B."/>
            <person name="Sun H."/>
            <person name="Kurtzman C.P."/>
            <person name="Blackwell M."/>
            <person name="Grigoriev I.V."/>
            <person name="Jeffries T.W."/>
        </authorList>
    </citation>
    <scope>NUCLEOTIDE SEQUENCE [LARGE SCALE GENOMIC DNA]</scope>
    <source>
        <strain evidence="6">NRRL Y-2460</strain>
    </source>
</reference>
<keyword evidence="3" id="KW-0694">RNA-binding</keyword>
<keyword evidence="6" id="KW-1185">Reference proteome</keyword>
<gene>
    <name evidence="5" type="ORF">PACTADRAFT_43133</name>
</gene>
<dbReference type="InterPro" id="IPR001660">
    <property type="entry name" value="SAM"/>
</dbReference>
<dbReference type="SMART" id="SM00454">
    <property type="entry name" value="SAM"/>
    <property type="match status" value="1"/>
</dbReference>
<feature type="domain" description="SAM" evidence="4">
    <location>
        <begin position="12"/>
        <end position="70"/>
    </location>
</feature>
<name>A0A1E4TU30_PACTA</name>
<accession>A0A1E4TU30</accession>